<sequence>MRHAFETMGTVASLHLDGPVPASLIEAVENVFADYDAEFSLYRSDSPLSAIGDGRLRLTDAPARVIREYERALDWNRRTTGWFSPHRPDGVLDLSGTIKAVAIGDAVELLASAGGSGLLGVGGDVAAIGTGIHRIGVVDPRDRGRVLADPVLDARRAIATSGSAERGDHIWSSLGRTDILQATVLADDIVTADAVATAIVAAGTAHCGDLLDALPVDALIVSAEGLSATPGWPRVAS</sequence>
<evidence type="ECO:0000256" key="10">
    <source>
        <dbReference type="ARBA" id="ARBA00048540"/>
    </source>
</evidence>
<dbReference type="Gene3D" id="3.10.520.10">
    <property type="entry name" value="ApbE-like domains"/>
    <property type="match status" value="2"/>
</dbReference>
<keyword evidence="4" id="KW-0285">Flavoprotein</keyword>
<comment type="caution">
    <text evidence="11">The sequence shown here is derived from an EMBL/GenBank/DDBJ whole genome shotgun (WGS) entry which is preliminary data.</text>
</comment>
<evidence type="ECO:0000256" key="3">
    <source>
        <dbReference type="ARBA" id="ARBA00016337"/>
    </source>
</evidence>
<evidence type="ECO:0000313" key="12">
    <source>
        <dbReference type="Proteomes" id="UP001241072"/>
    </source>
</evidence>
<evidence type="ECO:0000256" key="6">
    <source>
        <dbReference type="ARBA" id="ARBA00022723"/>
    </source>
</evidence>
<comment type="catalytic activity">
    <reaction evidence="10">
        <text>L-threonyl-[protein] + FAD = FMN-L-threonyl-[protein] + AMP + H(+)</text>
        <dbReference type="Rhea" id="RHEA:36847"/>
        <dbReference type="Rhea" id="RHEA-COMP:11060"/>
        <dbReference type="Rhea" id="RHEA-COMP:11061"/>
        <dbReference type="ChEBI" id="CHEBI:15378"/>
        <dbReference type="ChEBI" id="CHEBI:30013"/>
        <dbReference type="ChEBI" id="CHEBI:57692"/>
        <dbReference type="ChEBI" id="CHEBI:74257"/>
        <dbReference type="ChEBI" id="CHEBI:456215"/>
        <dbReference type="EC" id="2.7.1.180"/>
    </reaction>
</comment>
<evidence type="ECO:0000256" key="5">
    <source>
        <dbReference type="ARBA" id="ARBA00022679"/>
    </source>
</evidence>
<dbReference type="GO" id="GO:0016740">
    <property type="term" value="F:transferase activity"/>
    <property type="evidence" value="ECO:0007669"/>
    <property type="project" value="UniProtKB-KW"/>
</dbReference>
<accession>A0ABT9BP12</accession>
<dbReference type="PANTHER" id="PTHR30040">
    <property type="entry name" value="THIAMINE BIOSYNTHESIS LIPOPROTEIN APBE"/>
    <property type="match status" value="1"/>
</dbReference>
<organism evidence="11 12">
    <name type="scientific">Antiquaquibacter soli</name>
    <dbReference type="NCBI Taxonomy" id="3064523"/>
    <lineage>
        <taxon>Bacteria</taxon>
        <taxon>Bacillati</taxon>
        <taxon>Actinomycetota</taxon>
        <taxon>Actinomycetes</taxon>
        <taxon>Micrococcales</taxon>
        <taxon>Microbacteriaceae</taxon>
        <taxon>Antiquaquibacter</taxon>
    </lineage>
</organism>
<keyword evidence="12" id="KW-1185">Reference proteome</keyword>
<evidence type="ECO:0000256" key="8">
    <source>
        <dbReference type="ARBA" id="ARBA00022842"/>
    </source>
</evidence>
<evidence type="ECO:0000256" key="9">
    <source>
        <dbReference type="ARBA" id="ARBA00031306"/>
    </source>
</evidence>
<evidence type="ECO:0000256" key="7">
    <source>
        <dbReference type="ARBA" id="ARBA00022827"/>
    </source>
</evidence>
<dbReference type="Proteomes" id="UP001241072">
    <property type="component" value="Unassembled WGS sequence"/>
</dbReference>
<name>A0ABT9BP12_9MICO</name>
<evidence type="ECO:0000256" key="1">
    <source>
        <dbReference type="ARBA" id="ARBA00001946"/>
    </source>
</evidence>
<evidence type="ECO:0000256" key="2">
    <source>
        <dbReference type="ARBA" id="ARBA00011955"/>
    </source>
</evidence>
<evidence type="ECO:0000313" key="11">
    <source>
        <dbReference type="EMBL" id="MDO7882769.1"/>
    </source>
</evidence>
<dbReference type="InterPro" id="IPR024932">
    <property type="entry name" value="ApbE"/>
</dbReference>
<protein>
    <recommendedName>
        <fullName evidence="3">FAD:protein FMN transferase</fullName>
        <ecNumber evidence="2">2.7.1.180</ecNumber>
    </recommendedName>
    <alternativeName>
        <fullName evidence="9">Flavin transferase</fullName>
    </alternativeName>
</protein>
<dbReference type="Pfam" id="PF02424">
    <property type="entry name" value="ApbE"/>
    <property type="match status" value="1"/>
</dbReference>
<keyword evidence="6" id="KW-0479">Metal-binding</keyword>
<gene>
    <name evidence="11" type="ORF">Q5716_11090</name>
</gene>
<evidence type="ECO:0000256" key="4">
    <source>
        <dbReference type="ARBA" id="ARBA00022630"/>
    </source>
</evidence>
<reference evidence="11 12" key="1">
    <citation type="submission" date="2023-07" db="EMBL/GenBank/DDBJ databases">
        <title>Protaetiibacter sp. nov WY-16 isolated from soil.</title>
        <authorList>
            <person name="Liu B."/>
            <person name="Wan Y."/>
        </authorList>
    </citation>
    <scope>NUCLEOTIDE SEQUENCE [LARGE SCALE GENOMIC DNA]</scope>
    <source>
        <strain evidence="11 12">WY-16</strain>
    </source>
</reference>
<keyword evidence="8" id="KW-0460">Magnesium</keyword>
<dbReference type="PANTHER" id="PTHR30040:SF2">
    <property type="entry name" value="FAD:PROTEIN FMN TRANSFERASE"/>
    <property type="match status" value="1"/>
</dbReference>
<dbReference type="InterPro" id="IPR003374">
    <property type="entry name" value="ApbE-like_sf"/>
</dbReference>
<comment type="cofactor">
    <cofactor evidence="1">
        <name>Mg(2+)</name>
        <dbReference type="ChEBI" id="CHEBI:18420"/>
    </cofactor>
</comment>
<dbReference type="SUPFAM" id="SSF143631">
    <property type="entry name" value="ApbE-like"/>
    <property type="match status" value="1"/>
</dbReference>
<dbReference type="RefSeq" id="WP_305003201.1">
    <property type="nucleotide sequence ID" value="NZ_JAUQUB010000002.1"/>
</dbReference>
<dbReference type="EC" id="2.7.1.180" evidence="2"/>
<dbReference type="EMBL" id="JAUQUB010000002">
    <property type="protein sequence ID" value="MDO7882769.1"/>
    <property type="molecule type" value="Genomic_DNA"/>
</dbReference>
<keyword evidence="7" id="KW-0274">FAD</keyword>
<proteinExistence type="predicted"/>
<keyword evidence="5 11" id="KW-0808">Transferase</keyword>